<reference evidence="1 2" key="1">
    <citation type="submission" date="2021-02" db="EMBL/GenBank/DDBJ databases">
        <authorList>
            <person name="Lee D.-H."/>
        </authorList>
    </citation>
    <scope>NUCLEOTIDE SEQUENCE [LARGE SCALE GENOMIC DNA]</scope>
    <source>
        <strain evidence="1 2">UL073</strain>
    </source>
</reference>
<dbReference type="RefSeq" id="WP_204914338.1">
    <property type="nucleotide sequence ID" value="NZ_JAFEUP010000001.1"/>
</dbReference>
<dbReference type="Pfam" id="PF20242">
    <property type="entry name" value="Emfourin"/>
    <property type="match status" value="1"/>
</dbReference>
<gene>
    <name evidence="1" type="ORF">JQX08_02000</name>
</gene>
<dbReference type="EMBL" id="JAFEUP010000001">
    <property type="protein sequence ID" value="MBM7059469.1"/>
    <property type="molecule type" value="Genomic_DNA"/>
</dbReference>
<dbReference type="InterPro" id="IPR049457">
    <property type="entry name" value="Emfourin"/>
</dbReference>
<evidence type="ECO:0000313" key="1">
    <source>
        <dbReference type="EMBL" id="MBM7059469.1"/>
    </source>
</evidence>
<proteinExistence type="predicted"/>
<organism evidence="1 2">
    <name type="scientific">Zestomonas insulae</name>
    <dbReference type="NCBI Taxonomy" id="2809017"/>
    <lineage>
        <taxon>Bacteria</taxon>
        <taxon>Pseudomonadati</taxon>
        <taxon>Pseudomonadota</taxon>
        <taxon>Gammaproteobacteria</taxon>
        <taxon>Pseudomonadales</taxon>
        <taxon>Pseudomonadaceae</taxon>
        <taxon>Zestomonas</taxon>
    </lineage>
</organism>
<dbReference type="Proteomes" id="UP000717995">
    <property type="component" value="Unassembled WGS sequence"/>
</dbReference>
<accession>A0ABS2I8J4</accession>
<name>A0ABS2I8J4_9GAMM</name>
<keyword evidence="2" id="KW-1185">Reference proteome</keyword>
<protein>
    <submittedName>
        <fullName evidence="1">Uncharacterized protein</fullName>
    </submittedName>
</protein>
<sequence>MKVRFVQSGGFVGAVKGCVLDTADLGQDDAQELERLVRESGLVAGQSFSAAARDLNQYEITIEGERQLSVSFDERSVPSSARLLVGYLKQRARPQGLD</sequence>
<evidence type="ECO:0000313" key="2">
    <source>
        <dbReference type="Proteomes" id="UP000717995"/>
    </source>
</evidence>
<comment type="caution">
    <text evidence="1">The sequence shown here is derived from an EMBL/GenBank/DDBJ whole genome shotgun (WGS) entry which is preliminary data.</text>
</comment>